<name>A0A820NCD2_9BILA</name>
<evidence type="ECO:0000256" key="3">
    <source>
        <dbReference type="ARBA" id="ARBA00022989"/>
    </source>
</evidence>
<sequence length="260" mass="29557">MPTSISTSTSDTSILDDVTFPILSNCDDLVSSKASHIDENEAIASLIVSLAGDLTEHRTTNTETLMHLLKSNVGAGILALPYALSKGGLVFGSIAFWIMGVMTLYCMHQLLRCHEHYRSHTSRSKCDFGDIMRYTLVTCRWRFAQRYAKLGNPVIQVYQLIMLVRIIGFSMIRSLKVLAPFSLAANVITIGDARGSISLNLPVDNKLYQFTNIMYAVAIFLTYNLQFYVPFTLLWPRICRKMLYKYNERAQTKFELHLFW</sequence>
<dbReference type="AlphaFoldDB" id="A0A820NCD2"/>
<dbReference type="GO" id="GO:0005774">
    <property type="term" value="C:vacuolar membrane"/>
    <property type="evidence" value="ECO:0007669"/>
    <property type="project" value="TreeGrafter"/>
</dbReference>
<evidence type="ECO:0000313" key="8">
    <source>
        <dbReference type="Proteomes" id="UP000663866"/>
    </source>
</evidence>
<keyword evidence="2 5" id="KW-0812">Transmembrane</keyword>
<accession>A0A820NCD2</accession>
<comment type="caution">
    <text evidence="7">The sequence shown here is derived from an EMBL/GenBank/DDBJ whole genome shotgun (WGS) entry which is preliminary data.</text>
</comment>
<comment type="subcellular location">
    <subcellularLocation>
        <location evidence="1">Membrane</location>
        <topology evidence="1">Multi-pass membrane protein</topology>
    </subcellularLocation>
</comment>
<dbReference type="EMBL" id="CAJOBG010039470">
    <property type="protein sequence ID" value="CAF4386253.1"/>
    <property type="molecule type" value="Genomic_DNA"/>
</dbReference>
<evidence type="ECO:0000256" key="2">
    <source>
        <dbReference type="ARBA" id="ARBA00022692"/>
    </source>
</evidence>
<dbReference type="InterPro" id="IPR013057">
    <property type="entry name" value="AA_transpt_TM"/>
</dbReference>
<keyword evidence="4 5" id="KW-0472">Membrane</keyword>
<evidence type="ECO:0000256" key="4">
    <source>
        <dbReference type="ARBA" id="ARBA00023136"/>
    </source>
</evidence>
<dbReference type="PANTHER" id="PTHR22950:SF349">
    <property type="entry name" value="AMINO ACID TRANSPORTER TRANSMEMBRANE DOMAIN-CONTAINING PROTEIN"/>
    <property type="match status" value="1"/>
</dbReference>
<feature type="transmembrane region" description="Helical" evidence="5">
    <location>
        <begin position="150"/>
        <end position="172"/>
    </location>
</feature>
<keyword evidence="8" id="KW-1185">Reference proteome</keyword>
<keyword evidence="3 5" id="KW-1133">Transmembrane helix</keyword>
<evidence type="ECO:0000259" key="6">
    <source>
        <dbReference type="Pfam" id="PF01490"/>
    </source>
</evidence>
<evidence type="ECO:0000256" key="5">
    <source>
        <dbReference type="SAM" id="Phobius"/>
    </source>
</evidence>
<gene>
    <name evidence="7" type="ORF">OVN521_LOCUS34015</name>
</gene>
<proteinExistence type="predicted"/>
<evidence type="ECO:0000313" key="7">
    <source>
        <dbReference type="EMBL" id="CAF4386253.1"/>
    </source>
</evidence>
<feature type="transmembrane region" description="Helical" evidence="5">
    <location>
        <begin position="213"/>
        <end position="235"/>
    </location>
</feature>
<dbReference type="PANTHER" id="PTHR22950">
    <property type="entry name" value="AMINO ACID TRANSPORTER"/>
    <property type="match status" value="1"/>
</dbReference>
<organism evidence="7 8">
    <name type="scientific">Rotaria magnacalcarata</name>
    <dbReference type="NCBI Taxonomy" id="392030"/>
    <lineage>
        <taxon>Eukaryota</taxon>
        <taxon>Metazoa</taxon>
        <taxon>Spiralia</taxon>
        <taxon>Gnathifera</taxon>
        <taxon>Rotifera</taxon>
        <taxon>Eurotatoria</taxon>
        <taxon>Bdelloidea</taxon>
        <taxon>Philodinida</taxon>
        <taxon>Philodinidae</taxon>
        <taxon>Rotaria</taxon>
    </lineage>
</organism>
<feature type="domain" description="Amino acid transporter transmembrane" evidence="6">
    <location>
        <begin position="57"/>
        <end position="170"/>
    </location>
</feature>
<dbReference type="Proteomes" id="UP000663866">
    <property type="component" value="Unassembled WGS sequence"/>
</dbReference>
<evidence type="ECO:0000256" key="1">
    <source>
        <dbReference type="ARBA" id="ARBA00004141"/>
    </source>
</evidence>
<protein>
    <recommendedName>
        <fullName evidence="6">Amino acid transporter transmembrane domain-containing protein</fullName>
    </recommendedName>
</protein>
<dbReference type="Pfam" id="PF01490">
    <property type="entry name" value="Aa_trans"/>
    <property type="match status" value="1"/>
</dbReference>
<reference evidence="7" key="1">
    <citation type="submission" date="2021-02" db="EMBL/GenBank/DDBJ databases">
        <authorList>
            <person name="Nowell W R."/>
        </authorList>
    </citation>
    <scope>NUCLEOTIDE SEQUENCE</scope>
</reference>
<dbReference type="GO" id="GO:0015179">
    <property type="term" value="F:L-amino acid transmembrane transporter activity"/>
    <property type="evidence" value="ECO:0007669"/>
    <property type="project" value="TreeGrafter"/>
</dbReference>
<feature type="transmembrane region" description="Helical" evidence="5">
    <location>
        <begin position="88"/>
        <end position="107"/>
    </location>
</feature>